<gene>
    <name evidence="2" type="ORF">SAMN04487995_0168</name>
</gene>
<dbReference type="InterPro" id="IPR006311">
    <property type="entry name" value="TAT_signal"/>
</dbReference>
<evidence type="ECO:0000313" key="3">
    <source>
        <dbReference type="Proteomes" id="UP000199532"/>
    </source>
</evidence>
<dbReference type="EMBL" id="FNXY01000001">
    <property type="protein sequence ID" value="SEI37700.1"/>
    <property type="molecule type" value="Genomic_DNA"/>
</dbReference>
<proteinExistence type="predicted"/>
<keyword evidence="2" id="KW-0413">Isomerase</keyword>
<dbReference type="PANTHER" id="PTHR12110">
    <property type="entry name" value="HYDROXYPYRUVATE ISOMERASE"/>
    <property type="match status" value="1"/>
</dbReference>
<keyword evidence="3" id="KW-1185">Reference proteome</keyword>
<dbReference type="STRING" id="408657.SAMN04487995_0168"/>
<dbReference type="InterPro" id="IPR050312">
    <property type="entry name" value="IolE/XylAMocC-like"/>
</dbReference>
<dbReference type="OrthoDB" id="9798407at2"/>
<dbReference type="InterPro" id="IPR036237">
    <property type="entry name" value="Xyl_isomerase-like_sf"/>
</dbReference>
<dbReference type="Pfam" id="PF01261">
    <property type="entry name" value="AP_endonuc_2"/>
    <property type="match status" value="1"/>
</dbReference>
<evidence type="ECO:0000259" key="1">
    <source>
        <dbReference type="Pfam" id="PF01261"/>
    </source>
</evidence>
<dbReference type="SUPFAM" id="SSF51658">
    <property type="entry name" value="Xylose isomerase-like"/>
    <property type="match status" value="1"/>
</dbReference>
<dbReference type="RefSeq" id="WP_090330849.1">
    <property type="nucleotide sequence ID" value="NZ_FNXY01000001.1"/>
</dbReference>
<dbReference type="AlphaFoldDB" id="A0A1H6QDV5"/>
<organism evidence="2 3">
    <name type="scientific">Dyadobacter koreensis</name>
    <dbReference type="NCBI Taxonomy" id="408657"/>
    <lineage>
        <taxon>Bacteria</taxon>
        <taxon>Pseudomonadati</taxon>
        <taxon>Bacteroidota</taxon>
        <taxon>Cytophagia</taxon>
        <taxon>Cytophagales</taxon>
        <taxon>Spirosomataceae</taxon>
        <taxon>Dyadobacter</taxon>
    </lineage>
</organism>
<name>A0A1H6QDV5_9BACT</name>
<dbReference type="GO" id="GO:0016853">
    <property type="term" value="F:isomerase activity"/>
    <property type="evidence" value="ECO:0007669"/>
    <property type="project" value="UniProtKB-KW"/>
</dbReference>
<protein>
    <submittedName>
        <fullName evidence="2">Sugar phosphate isomerase/epimerase</fullName>
    </submittedName>
</protein>
<sequence length="288" mass="32703">MIKNNTSRRNFLRQSTALALTLPFLGVETVGAKPPKAVGLQLYTLRKEISKSPEEVLKQVAQIGYKEVETFGYASGKYFGKTPKELKDLLSGLGLTSPSGHYMPGNLRKDWDTIVGEAAELGQKYMACAYLFPNERKTIDDWKKIAEMFNKAGEETKKSGIQFAYHNHDFEFQPIDGQVPYDVLLKETDPELVKMELDLYWAYYAGKDPVEMFLNNPGRFPLMHFKDMAKTEKREFAEVGTGSIDFQKILKNAKTAGLKHFYVEQDECKIAPMDAITISYRNVLKLQA</sequence>
<dbReference type="InterPro" id="IPR013022">
    <property type="entry name" value="Xyl_isomerase-like_TIM-brl"/>
</dbReference>
<evidence type="ECO:0000313" key="2">
    <source>
        <dbReference type="EMBL" id="SEI37700.1"/>
    </source>
</evidence>
<dbReference type="Proteomes" id="UP000199532">
    <property type="component" value="Unassembled WGS sequence"/>
</dbReference>
<accession>A0A1H6QDV5</accession>
<dbReference type="PANTHER" id="PTHR12110:SF41">
    <property type="entry name" value="INOSOSE DEHYDRATASE"/>
    <property type="match status" value="1"/>
</dbReference>
<dbReference type="Gene3D" id="3.20.20.150">
    <property type="entry name" value="Divalent-metal-dependent TIM barrel enzymes"/>
    <property type="match status" value="1"/>
</dbReference>
<feature type="domain" description="Xylose isomerase-like TIM barrel" evidence="1">
    <location>
        <begin position="58"/>
        <end position="259"/>
    </location>
</feature>
<dbReference type="PROSITE" id="PS51318">
    <property type="entry name" value="TAT"/>
    <property type="match status" value="1"/>
</dbReference>
<reference evidence="2 3" key="1">
    <citation type="submission" date="2016-10" db="EMBL/GenBank/DDBJ databases">
        <authorList>
            <person name="de Groot N.N."/>
        </authorList>
    </citation>
    <scope>NUCLEOTIDE SEQUENCE [LARGE SCALE GENOMIC DNA]</scope>
    <source>
        <strain evidence="2 3">DSM 19938</strain>
    </source>
</reference>